<evidence type="ECO:0000313" key="2">
    <source>
        <dbReference type="Proteomes" id="UP000284842"/>
    </source>
</evidence>
<dbReference type="OrthoDB" id="2788229at2759"/>
<protein>
    <recommendedName>
        <fullName evidence="3">F-box domain-containing protein</fullName>
    </recommendedName>
</protein>
<evidence type="ECO:0008006" key="3">
    <source>
        <dbReference type="Google" id="ProtNLM"/>
    </source>
</evidence>
<dbReference type="AlphaFoldDB" id="A0A409WN39"/>
<keyword evidence="2" id="KW-1185">Reference proteome</keyword>
<dbReference type="InterPro" id="IPR032675">
    <property type="entry name" value="LRR_dom_sf"/>
</dbReference>
<dbReference type="Gene3D" id="3.80.10.10">
    <property type="entry name" value="Ribonuclease Inhibitor"/>
    <property type="match status" value="1"/>
</dbReference>
<dbReference type="EMBL" id="NHTK01005394">
    <property type="protein sequence ID" value="PPQ79912.1"/>
    <property type="molecule type" value="Genomic_DNA"/>
</dbReference>
<accession>A0A409WN39</accession>
<sequence length="459" mass="52093">MPEQSVVFREEPVFPPEIFKEIIDHLADLFSPIEDTNLRVKATKKEMQVIALVSKVFLSIARAFLFQEIYFNVRQTLPLGSIANFFAKNERVAWVVNRVDLLFHNQYFANEERITSLFELPNVEILSISQNIFFKLEKEAYESSSSDISTYGLRSFLEHYLQSGKRLNTLRVSYLDHLPFTKILSSPTLQSLHLSKCNLSTPFHQVPSSESGLTSITIDGGVIHVSILANFRRLEKLYLSSEYVMTNNLIPTNVPIFPSLKYLFKMFPPDFGFEEESMEPEELTDIKFITDNSPNLTCLSLQYQDLGYAPPVALSPSLVDLALEWRGAACHPFNKASHRAPIEALSSFKHPSLKTLGLKLTVLIFGDAVVDQSVVFANLLDTFGDIVSLAMDTDSTRFPSLDSLSIAILIRRQTSSEDEIWDCGSLKGSLEQHIQRLNTTDRYKFRSQVGVERITEVER</sequence>
<evidence type="ECO:0000313" key="1">
    <source>
        <dbReference type="EMBL" id="PPQ79912.1"/>
    </source>
</evidence>
<name>A0A409WN39_9AGAR</name>
<gene>
    <name evidence="1" type="ORF">CVT24_003553</name>
</gene>
<dbReference type="SUPFAM" id="SSF52047">
    <property type="entry name" value="RNI-like"/>
    <property type="match status" value="1"/>
</dbReference>
<reference evidence="1 2" key="1">
    <citation type="journal article" date="2018" name="Evol. Lett.">
        <title>Horizontal gene cluster transfer increased hallucinogenic mushroom diversity.</title>
        <authorList>
            <person name="Reynolds H.T."/>
            <person name="Vijayakumar V."/>
            <person name="Gluck-Thaler E."/>
            <person name="Korotkin H.B."/>
            <person name="Matheny P.B."/>
            <person name="Slot J.C."/>
        </authorList>
    </citation>
    <scope>NUCLEOTIDE SEQUENCE [LARGE SCALE GENOMIC DNA]</scope>
    <source>
        <strain evidence="1 2">2629</strain>
    </source>
</reference>
<proteinExistence type="predicted"/>
<organism evidence="1 2">
    <name type="scientific">Panaeolus cyanescens</name>
    <dbReference type="NCBI Taxonomy" id="181874"/>
    <lineage>
        <taxon>Eukaryota</taxon>
        <taxon>Fungi</taxon>
        <taxon>Dikarya</taxon>
        <taxon>Basidiomycota</taxon>
        <taxon>Agaricomycotina</taxon>
        <taxon>Agaricomycetes</taxon>
        <taxon>Agaricomycetidae</taxon>
        <taxon>Agaricales</taxon>
        <taxon>Agaricineae</taxon>
        <taxon>Galeropsidaceae</taxon>
        <taxon>Panaeolus</taxon>
    </lineage>
</organism>
<comment type="caution">
    <text evidence="1">The sequence shown here is derived from an EMBL/GenBank/DDBJ whole genome shotgun (WGS) entry which is preliminary data.</text>
</comment>
<dbReference type="InParanoid" id="A0A409WN39"/>
<dbReference type="Proteomes" id="UP000284842">
    <property type="component" value="Unassembled WGS sequence"/>
</dbReference>